<dbReference type="PANTHER" id="PTHR23098">
    <property type="entry name" value="AGAP001331-PA-RELATED"/>
    <property type="match status" value="1"/>
</dbReference>
<name>A0ABY7G3P7_MYAAR</name>
<dbReference type="PANTHER" id="PTHR23098:SF16">
    <property type="entry name" value="REGULATORY PROTEIN ZESTE"/>
    <property type="match status" value="1"/>
</dbReference>
<keyword evidence="4" id="KW-1185">Reference proteome</keyword>
<evidence type="ECO:0000313" key="4">
    <source>
        <dbReference type="Proteomes" id="UP001164746"/>
    </source>
</evidence>
<evidence type="ECO:0000259" key="2">
    <source>
        <dbReference type="Pfam" id="PF13873"/>
    </source>
</evidence>
<reference evidence="3" key="1">
    <citation type="submission" date="2022-11" db="EMBL/GenBank/DDBJ databases">
        <title>Centuries of genome instability and evolution in soft-shell clam transmissible cancer (bioRxiv).</title>
        <authorList>
            <person name="Hart S.F.M."/>
            <person name="Yonemitsu M.A."/>
            <person name="Giersch R.M."/>
            <person name="Beal B.F."/>
            <person name="Arriagada G."/>
            <person name="Davis B.W."/>
            <person name="Ostrander E.A."/>
            <person name="Goff S.P."/>
            <person name="Metzger M.J."/>
        </authorList>
    </citation>
    <scope>NUCLEOTIDE SEQUENCE</scope>
    <source>
        <strain evidence="3">MELC-2E11</strain>
        <tissue evidence="3">Siphon/mantle</tissue>
    </source>
</reference>
<feature type="domain" description="Myb/SANT-like DNA-binding" evidence="2">
    <location>
        <begin position="9"/>
        <end position="81"/>
    </location>
</feature>
<evidence type="ECO:0000256" key="1">
    <source>
        <dbReference type="SAM" id="MobiDB-lite"/>
    </source>
</evidence>
<sequence>MSLEKQRTTWDEKERLCAVRLVIEHYDVLYGGFADGITFKEKSAAWNKVADDLNASSNVKRTPAEVKKLFQNVKSRAKKKYNENMATGGGPVGKITLAEEIVLEFLKDKPQLIGIPGGIESGVIEPVEDAASVADLVVQQAPMTESKHISTHQETVSVHAIEHPSVSHEHPDEPRVMQTNTKKRRRKCMDRIELTEELHDLEVCRARKEIELLDLKIAQQRELFQLKKSVLENAMRNANMDSGLKLSCKDNRYGMNCLADSRPGHAMSLCNYDVMRSGCKKLKAAQYRQERGERVAPHRRCTDRWLHDSN</sequence>
<evidence type="ECO:0000313" key="3">
    <source>
        <dbReference type="EMBL" id="WAR29073.1"/>
    </source>
</evidence>
<proteinExistence type="predicted"/>
<accession>A0ABY7G3P7</accession>
<protein>
    <recommendedName>
        <fullName evidence="2">Myb/SANT-like DNA-binding domain-containing protein</fullName>
    </recommendedName>
</protein>
<organism evidence="3 4">
    <name type="scientific">Mya arenaria</name>
    <name type="common">Soft-shell clam</name>
    <dbReference type="NCBI Taxonomy" id="6604"/>
    <lineage>
        <taxon>Eukaryota</taxon>
        <taxon>Metazoa</taxon>
        <taxon>Spiralia</taxon>
        <taxon>Lophotrochozoa</taxon>
        <taxon>Mollusca</taxon>
        <taxon>Bivalvia</taxon>
        <taxon>Autobranchia</taxon>
        <taxon>Heteroconchia</taxon>
        <taxon>Euheterodonta</taxon>
        <taxon>Imparidentia</taxon>
        <taxon>Neoheterodontei</taxon>
        <taxon>Myida</taxon>
        <taxon>Myoidea</taxon>
        <taxon>Myidae</taxon>
        <taxon>Mya</taxon>
    </lineage>
</organism>
<feature type="compositionally biased region" description="Basic and acidic residues" evidence="1">
    <location>
        <begin position="163"/>
        <end position="175"/>
    </location>
</feature>
<dbReference type="Pfam" id="PF13873">
    <property type="entry name" value="Myb_DNA-bind_5"/>
    <property type="match status" value="1"/>
</dbReference>
<dbReference type="EMBL" id="CP111027">
    <property type="protein sequence ID" value="WAR29073.1"/>
    <property type="molecule type" value="Genomic_DNA"/>
</dbReference>
<feature type="region of interest" description="Disordered" evidence="1">
    <location>
        <begin position="163"/>
        <end position="183"/>
    </location>
</feature>
<gene>
    <name evidence="3" type="ORF">MAR_002641</name>
</gene>
<dbReference type="Proteomes" id="UP001164746">
    <property type="component" value="Chromosome 16"/>
</dbReference>
<dbReference type="InterPro" id="IPR028002">
    <property type="entry name" value="Myb_DNA-bind_5"/>
</dbReference>